<proteinExistence type="inferred from homology"/>
<evidence type="ECO:0000259" key="3">
    <source>
        <dbReference type="SMART" id="SM00903"/>
    </source>
</evidence>
<comment type="similarity">
    <text evidence="1">Belongs to the non-flavoprotein flavin reductase family.</text>
</comment>
<dbReference type="Gene3D" id="2.30.110.10">
    <property type="entry name" value="Electron Transport, Fmn-binding Protein, Chain A"/>
    <property type="match status" value="1"/>
</dbReference>
<evidence type="ECO:0000313" key="5">
    <source>
        <dbReference type="Proteomes" id="UP001523369"/>
    </source>
</evidence>
<organism evidence="4 5">
    <name type="scientific">Paractinoplanes aksuensis</name>
    <dbReference type="NCBI Taxonomy" id="2939490"/>
    <lineage>
        <taxon>Bacteria</taxon>
        <taxon>Bacillati</taxon>
        <taxon>Actinomycetota</taxon>
        <taxon>Actinomycetes</taxon>
        <taxon>Micromonosporales</taxon>
        <taxon>Micromonosporaceae</taxon>
        <taxon>Paractinoplanes</taxon>
    </lineage>
</organism>
<reference evidence="4 5" key="1">
    <citation type="submission" date="2022-06" db="EMBL/GenBank/DDBJ databases">
        <title>New Species of the Genus Actinoplanes, ActinopZanes ferrugineus.</title>
        <authorList>
            <person name="Ding P."/>
        </authorList>
    </citation>
    <scope>NUCLEOTIDE SEQUENCE [LARGE SCALE GENOMIC DNA]</scope>
    <source>
        <strain evidence="4 5">TRM88003</strain>
    </source>
</reference>
<comment type="caution">
    <text evidence="4">The sequence shown here is derived from an EMBL/GenBank/DDBJ whole genome shotgun (WGS) entry which is preliminary data.</text>
</comment>
<accession>A0ABT1DZK1</accession>
<feature type="domain" description="Flavin reductase like" evidence="3">
    <location>
        <begin position="23"/>
        <end position="165"/>
    </location>
</feature>
<dbReference type="PANTHER" id="PTHR30466">
    <property type="entry name" value="FLAVIN REDUCTASE"/>
    <property type="match status" value="1"/>
</dbReference>
<keyword evidence="2" id="KW-0560">Oxidoreductase</keyword>
<dbReference type="EMBL" id="JAMYJR010000037">
    <property type="protein sequence ID" value="MCO8275335.1"/>
    <property type="molecule type" value="Genomic_DNA"/>
</dbReference>
<name>A0ABT1DZK1_9ACTN</name>
<dbReference type="Proteomes" id="UP001523369">
    <property type="component" value="Unassembled WGS sequence"/>
</dbReference>
<dbReference type="InterPro" id="IPR050268">
    <property type="entry name" value="NADH-dep_flavin_reductase"/>
</dbReference>
<protein>
    <submittedName>
        <fullName evidence="4">Flavin reductase family protein</fullName>
    </submittedName>
</protein>
<sequence>MTIHSTDPFATPEGDKSPVRRLRGRLAAPVTLWTTAGPAGLTVSSIMVADGDPGRVLGLIDDESDFWAALETSGRFAVSTLAPGDRQRADRFAGLMPAPGGLFAGDDWTDTDYGPVPADADTWAGCRLESSRVLGWALLVEAVIEKVEAGPAPSPLLHYRGRYHVLRE</sequence>
<dbReference type="RefSeq" id="WP_253241397.1">
    <property type="nucleotide sequence ID" value="NZ_JAMYJR010000037.1"/>
</dbReference>
<dbReference type="InterPro" id="IPR002563">
    <property type="entry name" value="Flavin_Rdtase-like_dom"/>
</dbReference>
<dbReference type="PANTHER" id="PTHR30466:SF11">
    <property type="entry name" value="FLAVIN-DEPENDENT MONOOXYGENASE, REDUCTASE SUBUNIT HSAB"/>
    <property type="match status" value="1"/>
</dbReference>
<evidence type="ECO:0000256" key="1">
    <source>
        <dbReference type="ARBA" id="ARBA00008898"/>
    </source>
</evidence>
<dbReference type="InterPro" id="IPR012349">
    <property type="entry name" value="Split_barrel_FMN-bd"/>
</dbReference>
<gene>
    <name evidence="4" type="ORF">M1L60_32605</name>
</gene>
<evidence type="ECO:0000313" key="4">
    <source>
        <dbReference type="EMBL" id="MCO8275335.1"/>
    </source>
</evidence>
<dbReference type="SMART" id="SM00903">
    <property type="entry name" value="Flavin_Reduct"/>
    <property type="match status" value="1"/>
</dbReference>
<dbReference type="Pfam" id="PF01613">
    <property type="entry name" value="Flavin_Reduct"/>
    <property type="match status" value="1"/>
</dbReference>
<evidence type="ECO:0000256" key="2">
    <source>
        <dbReference type="ARBA" id="ARBA00023002"/>
    </source>
</evidence>
<keyword evidence="5" id="KW-1185">Reference proteome</keyword>
<dbReference type="SUPFAM" id="SSF50475">
    <property type="entry name" value="FMN-binding split barrel"/>
    <property type="match status" value="1"/>
</dbReference>